<sequence length="1017" mass="113660">MVINLLYKNTLKKIKKSFGRYISLFIIVMIGVGFFAGIQATTPDITGIADKYYKENNLLDFKVVSTLGLTDQDVNAIKKLKNVNAVIPSYSLDVLDTDKAIRIHAIEDGVNTFKLADGRMPQKGDECIADSKTYKTGDIIKITSDTDKKLKNKEFTVTGTVQSVLYLAEDYGNTTIGDGKLSSFIFINKDNFILDAYTEIYLIASGTGKTAAYSKEYDTEVSKLKDELLKIKSDRENARYQEIYTKADSEIRKNVTKLNDEKEKGEKKLADAKATLDENAGKLEKGKAELISNEAKLKKNTEKQNAEFASAKEKISAGWKDINNALNQNKIKKEEVDTKINELNSAIGAMNAQLSQLPVESQEYIRLNATINQYSEMQKGLQKLKESITTLTTQEAKLDKGINTFNSEIAKAKRKIEQGKIELTENEKKLKDGYAEYNKNLEKFNKEITDAQAKITDAEKDVSDIEKPKWHIFGREAAGGYSELKSGIDVVTSVAALFPFFFILIVMLMASNSMVRMIEEERSELGTLTSLGYKDGSIISTYLFYVLSASGLGAVVGFFTGCGIIPPLIYSTFRFNLPPLVTKYSMGTFTIILLITFALMSIVTVISCNKELKQKPSALMRPASPKNGKTIILERIKPLWGRLSFTWKVTLRNMFRYKKRAFMTIVGVAGCTALLLVGFGLRDSMNGVAEKQYGEIFRYDNMFILKDEIKNIQGDLESLLTREQIKEPLLLKQTALKCETTNKTHDAFLIVPANEEDFYKYFNLKTPSDGKQLTLNDSGVLITQKLSDVYNSGKGDTITVKDAENNSYKLTVSGVAENYTADYIYMNNQMYNKIFGKAASYNAIVSNHKTDETSFAEKLIDSGLILNVVFNGDLIKKVLDSNESLNSIILLIVVVASLLAIIVLYNLTSINISERTREIATLKVLGFTDEETNGYIYREAFILTLISIGVGLILGIYIHGLVIDVIGENSMVLFKKIKWLSFVLAALLTVIFSVVMQVVTYFKLQTIDMIESLKSVE</sequence>
<dbReference type="RefSeq" id="WP_020814901.1">
    <property type="nucleotide sequence ID" value="NZ_ATAY01000022.1"/>
</dbReference>
<feature type="domain" description="ABC3 transporter permease C-terminal" evidence="8">
    <location>
        <begin position="891"/>
        <end position="1003"/>
    </location>
</feature>
<accession>U4R4K8</accession>
<feature type="coiled-coil region" evidence="6">
    <location>
        <begin position="367"/>
        <end position="461"/>
    </location>
</feature>
<reference evidence="9 10" key="1">
    <citation type="journal article" date="2013" name="Genome Announc.">
        <title>Draft Genome Sequence of the Cellulolytic Bacterium Clostridium papyrosolvens C7 (ATCC 700395).</title>
        <authorList>
            <person name="Zepeda V."/>
            <person name="Dassa B."/>
            <person name="Borovok I."/>
            <person name="Lamed R."/>
            <person name="Bayer E.A."/>
            <person name="Cate J.H."/>
        </authorList>
    </citation>
    <scope>NUCLEOTIDE SEQUENCE [LARGE SCALE GENOMIC DNA]</scope>
    <source>
        <strain evidence="9 10">C7</strain>
    </source>
</reference>
<dbReference type="Proteomes" id="UP000016860">
    <property type="component" value="Unassembled WGS sequence"/>
</dbReference>
<feature type="transmembrane region" description="Helical" evidence="7">
    <location>
        <begin position="589"/>
        <end position="608"/>
    </location>
</feature>
<gene>
    <name evidence="9" type="ORF">L323_06660</name>
</gene>
<protein>
    <submittedName>
        <fullName evidence="9">Antimicrobial peptide ABC transporter permease</fullName>
    </submittedName>
</protein>
<keyword evidence="4 7" id="KW-1133">Transmembrane helix</keyword>
<dbReference type="PANTHER" id="PTHR30287">
    <property type="entry name" value="MEMBRANE COMPONENT OF PREDICTED ABC SUPERFAMILY METABOLITE UPTAKE TRANSPORTER"/>
    <property type="match status" value="1"/>
</dbReference>
<dbReference type="EMBL" id="ATAY01000022">
    <property type="protein sequence ID" value="EPR12970.1"/>
    <property type="molecule type" value="Genomic_DNA"/>
</dbReference>
<dbReference type="AlphaFoldDB" id="U4R4K8"/>
<dbReference type="PATRIC" id="fig|1330534.3.peg.1332"/>
<evidence type="ECO:0000313" key="9">
    <source>
        <dbReference type="EMBL" id="EPR12970.1"/>
    </source>
</evidence>
<keyword evidence="5 7" id="KW-0472">Membrane</keyword>
<organism evidence="9 10">
    <name type="scientific">Ruminiclostridium papyrosolvens C7</name>
    <dbReference type="NCBI Taxonomy" id="1330534"/>
    <lineage>
        <taxon>Bacteria</taxon>
        <taxon>Bacillati</taxon>
        <taxon>Bacillota</taxon>
        <taxon>Clostridia</taxon>
        <taxon>Eubacteriales</taxon>
        <taxon>Oscillospiraceae</taxon>
        <taxon>Ruminiclostridium</taxon>
    </lineage>
</organism>
<evidence type="ECO:0000256" key="5">
    <source>
        <dbReference type="ARBA" id="ARBA00023136"/>
    </source>
</evidence>
<feature type="transmembrane region" description="Helical" evidence="7">
    <location>
        <begin position="490"/>
        <end position="510"/>
    </location>
</feature>
<evidence type="ECO:0000256" key="2">
    <source>
        <dbReference type="ARBA" id="ARBA00022475"/>
    </source>
</evidence>
<dbReference type="Pfam" id="PF02687">
    <property type="entry name" value="FtsX"/>
    <property type="match status" value="2"/>
</dbReference>
<comment type="caution">
    <text evidence="9">The sequence shown here is derived from an EMBL/GenBank/DDBJ whole genome shotgun (WGS) entry which is preliminary data.</text>
</comment>
<proteinExistence type="predicted"/>
<keyword evidence="3 7" id="KW-0812">Transmembrane</keyword>
<feature type="transmembrane region" description="Helical" evidence="7">
    <location>
        <begin position="940"/>
        <end position="959"/>
    </location>
</feature>
<dbReference type="OrthoDB" id="5137249at2"/>
<dbReference type="STRING" id="1330534.L323_06660"/>
<name>U4R4K8_9FIRM</name>
<dbReference type="GO" id="GO:0005886">
    <property type="term" value="C:plasma membrane"/>
    <property type="evidence" value="ECO:0007669"/>
    <property type="project" value="UniProtKB-SubCell"/>
</dbReference>
<feature type="transmembrane region" description="Helical" evidence="7">
    <location>
        <begin position="888"/>
        <end position="907"/>
    </location>
</feature>
<evidence type="ECO:0000256" key="3">
    <source>
        <dbReference type="ARBA" id="ARBA00022692"/>
    </source>
</evidence>
<feature type="transmembrane region" description="Helical" evidence="7">
    <location>
        <begin position="661"/>
        <end position="681"/>
    </location>
</feature>
<dbReference type="PANTHER" id="PTHR30287:SF1">
    <property type="entry name" value="INNER MEMBRANE PROTEIN"/>
    <property type="match status" value="1"/>
</dbReference>
<dbReference type="InterPro" id="IPR038766">
    <property type="entry name" value="Membrane_comp_ABC_pdt"/>
</dbReference>
<dbReference type="InterPro" id="IPR003838">
    <property type="entry name" value="ABC3_permease_C"/>
</dbReference>
<keyword evidence="2" id="KW-1003">Cell membrane</keyword>
<evidence type="ECO:0000259" key="8">
    <source>
        <dbReference type="Pfam" id="PF02687"/>
    </source>
</evidence>
<comment type="subcellular location">
    <subcellularLocation>
        <location evidence="1">Cell membrane</location>
        <topology evidence="1">Multi-pass membrane protein</topology>
    </subcellularLocation>
</comment>
<keyword evidence="6" id="KW-0175">Coiled coil</keyword>
<evidence type="ECO:0000256" key="4">
    <source>
        <dbReference type="ARBA" id="ARBA00022989"/>
    </source>
</evidence>
<feature type="transmembrane region" description="Helical" evidence="7">
    <location>
        <begin position="542"/>
        <end position="569"/>
    </location>
</feature>
<feature type="domain" description="ABC3 transporter permease C-terminal" evidence="8">
    <location>
        <begin position="497"/>
        <end position="610"/>
    </location>
</feature>
<evidence type="ECO:0000313" key="10">
    <source>
        <dbReference type="Proteomes" id="UP000016860"/>
    </source>
</evidence>
<evidence type="ECO:0000256" key="6">
    <source>
        <dbReference type="SAM" id="Coils"/>
    </source>
</evidence>
<feature type="transmembrane region" description="Helical" evidence="7">
    <location>
        <begin position="21"/>
        <end position="38"/>
    </location>
</feature>
<evidence type="ECO:0000256" key="7">
    <source>
        <dbReference type="SAM" id="Phobius"/>
    </source>
</evidence>
<feature type="transmembrane region" description="Helical" evidence="7">
    <location>
        <begin position="979"/>
        <end position="1002"/>
    </location>
</feature>
<dbReference type="Gene3D" id="1.10.287.1490">
    <property type="match status" value="1"/>
</dbReference>
<evidence type="ECO:0000256" key="1">
    <source>
        <dbReference type="ARBA" id="ARBA00004651"/>
    </source>
</evidence>